<dbReference type="InterPro" id="IPR052529">
    <property type="entry name" value="Bact_Transport_Assoc"/>
</dbReference>
<accession>A0ABT9ACG4</accession>
<feature type="transmembrane region" description="Helical" evidence="1">
    <location>
        <begin position="269"/>
        <end position="287"/>
    </location>
</feature>
<keyword evidence="4" id="KW-1185">Reference proteome</keyword>
<dbReference type="PANTHER" id="PTHR30590">
    <property type="entry name" value="INNER MEMBRANE PROTEIN"/>
    <property type="match status" value="1"/>
</dbReference>
<protein>
    <submittedName>
        <fullName evidence="3">DUF418 domain-containing protein</fullName>
    </submittedName>
</protein>
<feature type="domain" description="DUF418" evidence="2">
    <location>
        <begin position="251"/>
        <end position="412"/>
    </location>
</feature>
<dbReference type="InterPro" id="IPR007349">
    <property type="entry name" value="DUF418"/>
</dbReference>
<dbReference type="RefSeq" id="WP_305012219.1">
    <property type="nucleotide sequence ID" value="NZ_JAUQSX010000007.1"/>
</dbReference>
<feature type="transmembrane region" description="Helical" evidence="1">
    <location>
        <begin position="307"/>
        <end position="327"/>
    </location>
</feature>
<keyword evidence="1" id="KW-1133">Transmembrane helix</keyword>
<name>A0ABT9ACG4_9BACT</name>
<dbReference type="EMBL" id="JAUQSX010000007">
    <property type="protein sequence ID" value="MDO7847543.1"/>
    <property type="molecule type" value="Genomic_DNA"/>
</dbReference>
<feature type="transmembrane region" description="Helical" evidence="1">
    <location>
        <begin position="228"/>
        <end position="249"/>
    </location>
</feature>
<dbReference type="PANTHER" id="PTHR30590:SF2">
    <property type="entry name" value="INNER MEMBRANE PROTEIN"/>
    <property type="match status" value="1"/>
</dbReference>
<feature type="transmembrane region" description="Helical" evidence="1">
    <location>
        <begin position="152"/>
        <end position="174"/>
    </location>
</feature>
<feature type="transmembrane region" description="Helical" evidence="1">
    <location>
        <begin position="111"/>
        <end position="140"/>
    </location>
</feature>
<comment type="caution">
    <text evidence="3">The sequence shown here is derived from an EMBL/GenBank/DDBJ whole genome shotgun (WGS) entry which is preliminary data.</text>
</comment>
<reference evidence="3" key="1">
    <citation type="submission" date="2023-07" db="EMBL/GenBank/DDBJ databases">
        <authorList>
            <person name="Kim M.K."/>
        </authorList>
    </citation>
    <scope>NUCLEOTIDE SEQUENCE</scope>
    <source>
        <strain evidence="3">M29</strain>
    </source>
</reference>
<evidence type="ECO:0000256" key="1">
    <source>
        <dbReference type="SAM" id="Phobius"/>
    </source>
</evidence>
<keyword evidence="1" id="KW-0472">Membrane</keyword>
<dbReference type="Pfam" id="PF04235">
    <property type="entry name" value="DUF418"/>
    <property type="match status" value="1"/>
</dbReference>
<sequence>MDNTATQSAAAPLEESDRSDLLDALRGFALFGVCLANLFTSFSLWGETGAPAPASLATAATDPAAAFLIRALIDGKFYSLFSLLFGIGFAVQLQRSQARGDAKLGTYRRRLWVLLGIGLAHSLLIWSGDILAFYALAGLLLVRLRGISDRALLRWVVVLLLLPIPLWAIFWLGGGWKASVPLTPGLPFYAIGGAIAESMKMTTFYQAVATENWGTYLRILQGSIFFRYGGLLFQWRICKVLAMFLLGLWVGRHQIFRSPAAHLPLLRRVAGWGLALGLPASLLSAYLNAGSAYDNGEALGLAHAGLYALGVGPLALAFAALFALAWLGRGRAVLRQLAPMGRMALTCYLTQSLIGVFLFYGIGLGWMGHVGPTLLWPLAVAIIAAQLLACRWWLARFRFGPVEWLWRSLTYRQWQPLRRATPLVAAVG</sequence>
<feature type="transmembrane region" description="Helical" evidence="1">
    <location>
        <begin position="28"/>
        <end position="45"/>
    </location>
</feature>
<proteinExistence type="predicted"/>
<evidence type="ECO:0000259" key="2">
    <source>
        <dbReference type="Pfam" id="PF04235"/>
    </source>
</evidence>
<organism evidence="3 4">
    <name type="scientific">Hymenobacter mellowenesis</name>
    <dbReference type="NCBI Taxonomy" id="3063995"/>
    <lineage>
        <taxon>Bacteria</taxon>
        <taxon>Pseudomonadati</taxon>
        <taxon>Bacteroidota</taxon>
        <taxon>Cytophagia</taxon>
        <taxon>Cytophagales</taxon>
        <taxon>Hymenobacteraceae</taxon>
        <taxon>Hymenobacter</taxon>
    </lineage>
</organism>
<keyword evidence="1" id="KW-0812">Transmembrane</keyword>
<evidence type="ECO:0000313" key="4">
    <source>
        <dbReference type="Proteomes" id="UP001167796"/>
    </source>
</evidence>
<dbReference type="Proteomes" id="UP001167796">
    <property type="component" value="Unassembled WGS sequence"/>
</dbReference>
<feature type="transmembrane region" description="Helical" evidence="1">
    <location>
        <begin position="65"/>
        <end position="91"/>
    </location>
</feature>
<evidence type="ECO:0000313" key="3">
    <source>
        <dbReference type="EMBL" id="MDO7847543.1"/>
    </source>
</evidence>
<gene>
    <name evidence="3" type="ORF">Q5H92_14330</name>
</gene>
<feature type="transmembrane region" description="Helical" evidence="1">
    <location>
        <begin position="348"/>
        <end position="368"/>
    </location>
</feature>
<feature type="transmembrane region" description="Helical" evidence="1">
    <location>
        <begin position="186"/>
        <end position="208"/>
    </location>
</feature>
<feature type="transmembrane region" description="Helical" evidence="1">
    <location>
        <begin position="374"/>
        <end position="394"/>
    </location>
</feature>